<dbReference type="HOGENOM" id="CLU_044962_2_0_9"/>
<protein>
    <submittedName>
        <fullName evidence="1">Abi family protein</fullName>
    </submittedName>
</protein>
<dbReference type="PIRSF" id="PIRSF034934">
    <property type="entry name" value="AbiF_AbiD"/>
    <property type="match status" value="1"/>
</dbReference>
<accession>A0A0E4HEM5</accession>
<sequence>MIRISHSHKPSKTVEEQLQIFQSRGLIIEDEENAKEILSRISYYRFTAYTLSLKTNDKFYDNVTFNHIFRLYEFDLKFRLLLMELIEVVEVSMRTHISLVFAEKYDGMGYIDSANFYDSLKHADFINELEKLLKQSKDVFVKHYYDKYAGEFPIWVAIEVTTLGILSKLFKNLKKSDKNDIGMKFYSGLSGEFIASWLHAISNLRNICAHYGRIYNRNFPIAPKLFARDKKGIIDNNKVYAIVYNMKYLISDKKYWNSWVERLRSLIDEYSEVDLRLIGFHQNWYNLIKK</sequence>
<gene>
    <name evidence="1" type="ORF">PRIO_6580</name>
</gene>
<dbReference type="InterPro" id="IPR011664">
    <property type="entry name" value="Abi_system_AbiD/AbiF-like"/>
</dbReference>
<proteinExistence type="predicted"/>
<dbReference type="Proteomes" id="UP000033163">
    <property type="component" value="Chromosome I"/>
</dbReference>
<evidence type="ECO:0000313" key="1">
    <source>
        <dbReference type="EMBL" id="CQR58927.1"/>
    </source>
</evidence>
<dbReference type="InterPro" id="IPR017034">
    <property type="entry name" value="Abi_system_AbiD/AbiF"/>
</dbReference>
<organism evidence="1 2">
    <name type="scientific">Paenibacillus riograndensis SBR5</name>
    <dbReference type="NCBI Taxonomy" id="1073571"/>
    <lineage>
        <taxon>Bacteria</taxon>
        <taxon>Bacillati</taxon>
        <taxon>Bacillota</taxon>
        <taxon>Bacilli</taxon>
        <taxon>Bacillales</taxon>
        <taxon>Paenibacillaceae</taxon>
        <taxon>Paenibacillus</taxon>
        <taxon>Paenibacillus sonchi group</taxon>
    </lineage>
</organism>
<dbReference type="Pfam" id="PF07751">
    <property type="entry name" value="Abi_2"/>
    <property type="match status" value="1"/>
</dbReference>
<evidence type="ECO:0000313" key="2">
    <source>
        <dbReference type="Proteomes" id="UP000033163"/>
    </source>
</evidence>
<dbReference type="AlphaFoldDB" id="A0A0E4HEM5"/>
<dbReference type="PATRIC" id="fig|1073571.4.peg.7037"/>
<dbReference type="EMBL" id="LN831776">
    <property type="protein sequence ID" value="CQR58927.1"/>
    <property type="molecule type" value="Genomic_DNA"/>
</dbReference>
<reference evidence="2" key="1">
    <citation type="submission" date="2015-03" db="EMBL/GenBank/DDBJ databases">
        <authorList>
            <person name="Wibberg D."/>
        </authorList>
    </citation>
    <scope>NUCLEOTIDE SEQUENCE [LARGE SCALE GENOMIC DNA]</scope>
</reference>
<name>A0A0E4HEM5_9BACL</name>
<dbReference type="KEGG" id="pri:PRIO_6580"/>